<name>A0A5N5TD29_9CRUS</name>
<evidence type="ECO:0000313" key="1">
    <source>
        <dbReference type="EMBL" id="KAB7504432.1"/>
    </source>
</evidence>
<keyword evidence="2" id="KW-1185">Reference proteome</keyword>
<reference evidence="1 2" key="1">
    <citation type="journal article" date="2019" name="PLoS Biol.">
        <title>Sex chromosomes control vertical transmission of feminizing Wolbachia symbionts in an isopod.</title>
        <authorList>
            <person name="Becking T."/>
            <person name="Chebbi M.A."/>
            <person name="Giraud I."/>
            <person name="Moumen B."/>
            <person name="Laverre T."/>
            <person name="Caubet Y."/>
            <person name="Peccoud J."/>
            <person name="Gilbert C."/>
            <person name="Cordaux R."/>
        </authorList>
    </citation>
    <scope>NUCLEOTIDE SEQUENCE [LARGE SCALE GENOMIC DNA]</scope>
    <source>
        <strain evidence="1">ANa2</strain>
        <tissue evidence="1">Whole body excluding digestive tract and cuticle</tissue>
    </source>
</reference>
<sequence>LKIKYFQIYFEPLPDITSHLSERNHSSRLSNSDTSNSNEDWFAEPFKNFPRNQLQYVRKLGSGWFGQVLEGRAIGIDTDHTSTVITKGISAKSTPVVVKALREDASAREQAFFLQELIPL</sequence>
<dbReference type="SUPFAM" id="SSF56112">
    <property type="entry name" value="Protein kinase-like (PK-like)"/>
    <property type="match status" value="1"/>
</dbReference>
<dbReference type="Proteomes" id="UP000326759">
    <property type="component" value="Unassembled WGS sequence"/>
</dbReference>
<feature type="non-terminal residue" evidence="1">
    <location>
        <position position="1"/>
    </location>
</feature>
<dbReference type="OrthoDB" id="5973359at2759"/>
<keyword evidence="1" id="KW-0675">Receptor</keyword>
<comment type="caution">
    <text evidence="1">The sequence shown here is derived from an EMBL/GenBank/DDBJ whole genome shotgun (WGS) entry which is preliminary data.</text>
</comment>
<gene>
    <name evidence="1" type="primary">FGFR2</name>
    <name evidence="1" type="ORF">Anas_08971</name>
</gene>
<evidence type="ECO:0000313" key="2">
    <source>
        <dbReference type="Proteomes" id="UP000326759"/>
    </source>
</evidence>
<dbReference type="AlphaFoldDB" id="A0A5N5TD29"/>
<dbReference type="EMBL" id="SEYY01003181">
    <property type="protein sequence ID" value="KAB7504432.1"/>
    <property type="molecule type" value="Genomic_DNA"/>
</dbReference>
<protein>
    <submittedName>
        <fullName evidence="1">Fibroblast growth factor receptor 2</fullName>
    </submittedName>
</protein>
<organism evidence="1 2">
    <name type="scientific">Armadillidium nasatum</name>
    <dbReference type="NCBI Taxonomy" id="96803"/>
    <lineage>
        <taxon>Eukaryota</taxon>
        <taxon>Metazoa</taxon>
        <taxon>Ecdysozoa</taxon>
        <taxon>Arthropoda</taxon>
        <taxon>Crustacea</taxon>
        <taxon>Multicrustacea</taxon>
        <taxon>Malacostraca</taxon>
        <taxon>Eumalacostraca</taxon>
        <taxon>Peracarida</taxon>
        <taxon>Isopoda</taxon>
        <taxon>Oniscidea</taxon>
        <taxon>Crinocheta</taxon>
        <taxon>Armadillidiidae</taxon>
        <taxon>Armadillidium</taxon>
    </lineage>
</organism>
<accession>A0A5N5TD29</accession>
<dbReference type="InterPro" id="IPR011009">
    <property type="entry name" value="Kinase-like_dom_sf"/>
</dbReference>
<proteinExistence type="predicted"/>
<dbReference type="Gene3D" id="3.30.200.20">
    <property type="entry name" value="Phosphorylase Kinase, domain 1"/>
    <property type="match status" value="1"/>
</dbReference>